<dbReference type="EC" id="6.3.4.13" evidence="4"/>
<evidence type="ECO:0000313" key="16">
    <source>
        <dbReference type="EMBL" id="MFC5972205.1"/>
    </source>
</evidence>
<dbReference type="GO" id="GO:0004637">
    <property type="term" value="F:phosphoribosylamine-glycine ligase activity"/>
    <property type="evidence" value="ECO:0007669"/>
    <property type="project" value="UniProtKB-EC"/>
</dbReference>
<comment type="similarity">
    <text evidence="11">Belongs to the GARS family.</text>
</comment>
<dbReference type="Proteomes" id="UP001596099">
    <property type="component" value="Unassembled WGS sequence"/>
</dbReference>
<evidence type="ECO:0000256" key="11">
    <source>
        <dbReference type="ARBA" id="ARBA00038345"/>
    </source>
</evidence>
<evidence type="ECO:0000256" key="8">
    <source>
        <dbReference type="ARBA" id="ARBA00022840"/>
    </source>
</evidence>
<dbReference type="Gene3D" id="3.30.470.20">
    <property type="entry name" value="ATP-grasp fold, B domain"/>
    <property type="match status" value="1"/>
</dbReference>
<dbReference type="AlphaFoldDB" id="A0ABD5RPS2"/>
<sequence length="463" mass="51187">MNVLFASKDGLVGDVAWRVQREGHDVRYCIESESEARIADGFVEKVEDWHDHESWADLVVFDDVWGFGAEAERLRGDGVPVVGGTELTDRLEDDRGFAQEVLAEAGADVLPHREFTSFEAARDWVRETPAPYVVKPSGEVQNVKRLVYVGREEDGSDVLDVLDAYETAWGDRIRGFQLQRRATGVEVAVSAFFDGERFVEPVCVNFEHKKLFPGNVGPSTGEMGTSAFWTERVELFDRTLGRCADLLADEGYVGSIDLNCIATPDDIYPLEFTPRFGYPTIFVQAESMETPLGEFFYGLATGDAPHLTVESGYQVGVRVCVPPFPFDDETTFRETSYDAAITWEGGRSAGTADATSIDARPDGLHVEDVKRVRPDGTPTAPGERGQWRVEGTSGVVLTVAGCGETMRAAQREAYERVSKVVLPSMYFRDDIGDRWFDGGGTPRALNTERAGDGDRLAAWGYLR</sequence>
<gene>
    <name evidence="16" type="ORF">ACFPYI_12765</name>
</gene>
<comment type="cofactor">
    <cofactor evidence="2">
        <name>Mg(2+)</name>
        <dbReference type="ChEBI" id="CHEBI:18420"/>
    </cofactor>
</comment>
<feature type="domain" description="ATP-grasp" evidence="15">
    <location>
        <begin position="99"/>
        <end position="301"/>
    </location>
</feature>
<evidence type="ECO:0000256" key="12">
    <source>
        <dbReference type="ARBA" id="ARBA00042242"/>
    </source>
</evidence>
<dbReference type="SMART" id="SM01210">
    <property type="entry name" value="GARS_C"/>
    <property type="match status" value="1"/>
</dbReference>
<dbReference type="PROSITE" id="PS50975">
    <property type="entry name" value="ATP_GRASP"/>
    <property type="match status" value="1"/>
</dbReference>
<accession>A0ABD5RPS2</accession>
<organism evidence="16 17">
    <name type="scientific">Halomarina salina</name>
    <dbReference type="NCBI Taxonomy" id="1872699"/>
    <lineage>
        <taxon>Archaea</taxon>
        <taxon>Methanobacteriati</taxon>
        <taxon>Methanobacteriota</taxon>
        <taxon>Stenosarchaea group</taxon>
        <taxon>Halobacteria</taxon>
        <taxon>Halobacteriales</taxon>
        <taxon>Natronomonadaceae</taxon>
        <taxon>Halomarina</taxon>
    </lineage>
</organism>
<evidence type="ECO:0000256" key="14">
    <source>
        <dbReference type="PROSITE-ProRule" id="PRU00409"/>
    </source>
</evidence>
<dbReference type="InterPro" id="IPR020560">
    <property type="entry name" value="PRibGlycinamide_synth_C-dom"/>
</dbReference>
<dbReference type="PANTHER" id="PTHR43472">
    <property type="entry name" value="PHOSPHORIBOSYLAMINE--GLYCINE LIGASE"/>
    <property type="match status" value="1"/>
</dbReference>
<evidence type="ECO:0000256" key="9">
    <source>
        <dbReference type="ARBA" id="ARBA00022842"/>
    </source>
</evidence>
<evidence type="ECO:0000256" key="6">
    <source>
        <dbReference type="ARBA" id="ARBA00022741"/>
    </source>
</evidence>
<comment type="cofactor">
    <cofactor evidence="1">
        <name>Mn(2+)</name>
        <dbReference type="ChEBI" id="CHEBI:29035"/>
    </cofactor>
</comment>
<reference evidence="16 17" key="1">
    <citation type="journal article" date="2019" name="Int. J. Syst. Evol. Microbiol.">
        <title>The Global Catalogue of Microorganisms (GCM) 10K type strain sequencing project: providing services to taxonomists for standard genome sequencing and annotation.</title>
        <authorList>
            <consortium name="The Broad Institute Genomics Platform"/>
            <consortium name="The Broad Institute Genome Sequencing Center for Infectious Disease"/>
            <person name="Wu L."/>
            <person name="Ma J."/>
        </authorList>
    </citation>
    <scope>NUCLEOTIDE SEQUENCE [LARGE SCALE GENOMIC DNA]</scope>
    <source>
        <strain evidence="16 17">CGMCC 1.12543</strain>
    </source>
</reference>
<protein>
    <recommendedName>
        <fullName evidence="4">phosphoribosylamine--glycine ligase</fullName>
        <ecNumber evidence="4">6.3.4.13</ecNumber>
    </recommendedName>
    <alternativeName>
        <fullName evidence="12">Glycinamide ribonucleotide synthetase</fullName>
    </alternativeName>
    <alternativeName>
        <fullName evidence="13">Phosphoribosylglycinamide synthetase</fullName>
    </alternativeName>
</protein>
<evidence type="ECO:0000256" key="13">
    <source>
        <dbReference type="ARBA" id="ARBA00042864"/>
    </source>
</evidence>
<dbReference type="InterPro" id="IPR037123">
    <property type="entry name" value="PRibGlycinamide_synth_C_sf"/>
</dbReference>
<dbReference type="InterPro" id="IPR011054">
    <property type="entry name" value="Rudment_hybrid_motif"/>
</dbReference>
<evidence type="ECO:0000256" key="2">
    <source>
        <dbReference type="ARBA" id="ARBA00001946"/>
    </source>
</evidence>
<evidence type="ECO:0000256" key="1">
    <source>
        <dbReference type="ARBA" id="ARBA00001936"/>
    </source>
</evidence>
<evidence type="ECO:0000256" key="7">
    <source>
        <dbReference type="ARBA" id="ARBA00022755"/>
    </source>
</evidence>
<dbReference type="SUPFAM" id="SSF56059">
    <property type="entry name" value="Glutathione synthetase ATP-binding domain-like"/>
    <property type="match status" value="1"/>
</dbReference>
<keyword evidence="17" id="KW-1185">Reference proteome</keyword>
<evidence type="ECO:0000256" key="5">
    <source>
        <dbReference type="ARBA" id="ARBA00022598"/>
    </source>
</evidence>
<evidence type="ECO:0000313" key="17">
    <source>
        <dbReference type="Proteomes" id="UP001596099"/>
    </source>
</evidence>
<dbReference type="Pfam" id="PF01071">
    <property type="entry name" value="GARS_A"/>
    <property type="match status" value="1"/>
</dbReference>
<dbReference type="EMBL" id="JBHSQH010000001">
    <property type="protein sequence ID" value="MFC5972205.1"/>
    <property type="molecule type" value="Genomic_DNA"/>
</dbReference>
<dbReference type="GO" id="GO:0005524">
    <property type="term" value="F:ATP binding"/>
    <property type="evidence" value="ECO:0007669"/>
    <property type="project" value="UniProtKB-UniRule"/>
</dbReference>
<dbReference type="GO" id="GO:0006164">
    <property type="term" value="P:purine nucleotide biosynthetic process"/>
    <property type="evidence" value="ECO:0007669"/>
    <property type="project" value="UniProtKB-KW"/>
</dbReference>
<evidence type="ECO:0000256" key="4">
    <source>
        <dbReference type="ARBA" id="ARBA00013255"/>
    </source>
</evidence>
<keyword evidence="5 16" id="KW-0436">Ligase</keyword>
<proteinExistence type="inferred from homology"/>
<keyword evidence="6 14" id="KW-0547">Nucleotide-binding</keyword>
<dbReference type="PANTHER" id="PTHR43472:SF1">
    <property type="entry name" value="PHOSPHORIBOSYLAMINE--GLYCINE LIGASE, CHLOROPLASTIC"/>
    <property type="match status" value="1"/>
</dbReference>
<keyword evidence="10" id="KW-0464">Manganese</keyword>
<dbReference type="InterPro" id="IPR000115">
    <property type="entry name" value="PRibGlycinamide_synth"/>
</dbReference>
<name>A0ABD5RPS2_9EURY</name>
<dbReference type="SUPFAM" id="SSF51246">
    <property type="entry name" value="Rudiment single hybrid motif"/>
    <property type="match status" value="1"/>
</dbReference>
<dbReference type="InterPro" id="IPR011761">
    <property type="entry name" value="ATP-grasp"/>
</dbReference>
<comment type="caution">
    <text evidence="16">The sequence shown here is derived from an EMBL/GenBank/DDBJ whole genome shotgun (WGS) entry which is preliminary data.</text>
</comment>
<evidence type="ECO:0000259" key="15">
    <source>
        <dbReference type="PROSITE" id="PS50975"/>
    </source>
</evidence>
<dbReference type="RefSeq" id="WP_247415302.1">
    <property type="nucleotide sequence ID" value="NZ_JALLGW010000001.1"/>
</dbReference>
<keyword evidence="7" id="KW-0658">Purine biosynthesis</keyword>
<keyword evidence="9" id="KW-0460">Magnesium</keyword>
<comment type="pathway">
    <text evidence="3">Purine metabolism; IMP biosynthesis via de novo pathway; N(1)-(5-phospho-D-ribosyl)glycinamide from 5-phospho-alpha-D-ribose 1-diphosphate: step 2/2.</text>
</comment>
<dbReference type="InterPro" id="IPR020561">
    <property type="entry name" value="PRibGlycinamid_synth_ATP-grasp"/>
</dbReference>
<evidence type="ECO:0000256" key="10">
    <source>
        <dbReference type="ARBA" id="ARBA00023211"/>
    </source>
</evidence>
<dbReference type="Gene3D" id="3.90.600.10">
    <property type="entry name" value="Phosphoribosylglycinamide synthetase, C-terminal domain"/>
    <property type="match status" value="1"/>
</dbReference>
<dbReference type="SMART" id="SM01209">
    <property type="entry name" value="GARS_A"/>
    <property type="match status" value="1"/>
</dbReference>
<keyword evidence="8 14" id="KW-0067">ATP-binding</keyword>
<evidence type="ECO:0000256" key="3">
    <source>
        <dbReference type="ARBA" id="ARBA00005174"/>
    </source>
</evidence>